<feature type="transmembrane region" description="Helical" evidence="1">
    <location>
        <begin position="37"/>
        <end position="56"/>
    </location>
</feature>
<comment type="caution">
    <text evidence="2">The sequence shown here is derived from an EMBL/GenBank/DDBJ whole genome shotgun (WGS) entry which is preliminary data.</text>
</comment>
<keyword evidence="1" id="KW-1133">Transmembrane helix</keyword>
<accession>A0A9E2NZH6</accession>
<dbReference type="PIRSF" id="PIRSF003203">
    <property type="entry name" value="AzlD"/>
    <property type="match status" value="1"/>
</dbReference>
<organism evidence="2 3">
    <name type="scientific">Candidatus Treponema excrementipullorum</name>
    <dbReference type="NCBI Taxonomy" id="2838768"/>
    <lineage>
        <taxon>Bacteria</taxon>
        <taxon>Pseudomonadati</taxon>
        <taxon>Spirochaetota</taxon>
        <taxon>Spirochaetia</taxon>
        <taxon>Spirochaetales</taxon>
        <taxon>Treponemataceae</taxon>
        <taxon>Treponema</taxon>
    </lineage>
</organism>
<sequence>MNNTHSALLIITMSLVTILLRFLPFVIFSEKRKVPKIIVYLGNVLPSAAIGMLVVYCLKDINITTAPYGVKELVACLAVVIAHIIKRNTIISVLTGTILYMILMQVF</sequence>
<reference evidence="2" key="2">
    <citation type="submission" date="2021-04" db="EMBL/GenBank/DDBJ databases">
        <authorList>
            <person name="Gilroy R."/>
        </authorList>
    </citation>
    <scope>NUCLEOTIDE SEQUENCE</scope>
    <source>
        <strain evidence="2">Gambia15-2214</strain>
    </source>
</reference>
<evidence type="ECO:0000313" key="3">
    <source>
        <dbReference type="Proteomes" id="UP000823914"/>
    </source>
</evidence>
<dbReference type="AlphaFoldDB" id="A0A9E2NZH6"/>
<feature type="transmembrane region" description="Helical" evidence="1">
    <location>
        <begin position="90"/>
        <end position="106"/>
    </location>
</feature>
<keyword evidence="1" id="KW-0472">Membrane</keyword>
<dbReference type="EMBL" id="JAHLFV010000216">
    <property type="protein sequence ID" value="MBU3850771.1"/>
    <property type="molecule type" value="Genomic_DNA"/>
</dbReference>
<name>A0A9E2NZH6_9SPIR</name>
<dbReference type="Proteomes" id="UP000823914">
    <property type="component" value="Unassembled WGS sequence"/>
</dbReference>
<feature type="transmembrane region" description="Helical" evidence="1">
    <location>
        <begin position="6"/>
        <end position="28"/>
    </location>
</feature>
<keyword evidence="1" id="KW-0812">Transmembrane</keyword>
<dbReference type="Pfam" id="PF05437">
    <property type="entry name" value="AzlD"/>
    <property type="match status" value="1"/>
</dbReference>
<reference evidence="2" key="1">
    <citation type="journal article" date="2021" name="PeerJ">
        <title>Extensive microbial diversity within the chicken gut microbiome revealed by metagenomics and culture.</title>
        <authorList>
            <person name="Gilroy R."/>
            <person name="Ravi A."/>
            <person name="Getino M."/>
            <person name="Pursley I."/>
            <person name="Horton D.L."/>
            <person name="Alikhan N.F."/>
            <person name="Baker D."/>
            <person name="Gharbi K."/>
            <person name="Hall N."/>
            <person name="Watson M."/>
            <person name="Adriaenssens E.M."/>
            <person name="Foster-Nyarko E."/>
            <person name="Jarju S."/>
            <person name="Secka A."/>
            <person name="Antonio M."/>
            <person name="Oren A."/>
            <person name="Chaudhuri R.R."/>
            <person name="La Ragione R."/>
            <person name="Hildebrand F."/>
            <person name="Pallen M.J."/>
        </authorList>
    </citation>
    <scope>NUCLEOTIDE SEQUENCE</scope>
    <source>
        <strain evidence="2">Gambia15-2214</strain>
    </source>
</reference>
<evidence type="ECO:0000256" key="1">
    <source>
        <dbReference type="SAM" id="Phobius"/>
    </source>
</evidence>
<proteinExistence type="predicted"/>
<dbReference type="InterPro" id="IPR008407">
    <property type="entry name" value="Brnchd-chn_aa_trnsp_AzlD"/>
</dbReference>
<gene>
    <name evidence="2" type="ORF">IAA16_09415</name>
</gene>
<evidence type="ECO:0000313" key="2">
    <source>
        <dbReference type="EMBL" id="MBU3850771.1"/>
    </source>
</evidence>
<protein>
    <submittedName>
        <fullName evidence="2">AzlD domain-containing protein</fullName>
    </submittedName>
</protein>